<dbReference type="Gene3D" id="3.40.50.2000">
    <property type="entry name" value="Glycogen Phosphorylase B"/>
    <property type="match status" value="3"/>
</dbReference>
<reference evidence="9" key="1">
    <citation type="submission" date="2016-11" db="UniProtKB">
        <authorList>
            <consortium name="WormBaseParasite"/>
        </authorList>
    </citation>
    <scope>IDENTIFICATION</scope>
</reference>
<protein>
    <recommendedName>
        <fullName evidence="7">Alpha-1,4 glucan phosphorylase</fullName>
        <ecNumber evidence="7">2.4.1.1</ecNumber>
    </recommendedName>
</protein>
<proteinExistence type="inferred from homology"/>
<dbReference type="GO" id="GO:0030170">
    <property type="term" value="F:pyridoxal phosphate binding"/>
    <property type="evidence" value="ECO:0007669"/>
    <property type="project" value="TreeGrafter"/>
</dbReference>
<dbReference type="SUPFAM" id="SSF53756">
    <property type="entry name" value="UDP-Glycosyltransferase/glycogen phosphorylase"/>
    <property type="match status" value="2"/>
</dbReference>
<evidence type="ECO:0000313" key="9">
    <source>
        <dbReference type="WBParaSite" id="maker-unitig_38486-snap-gene-0.1-mRNA-1"/>
    </source>
</evidence>
<dbReference type="PANTHER" id="PTHR11468:SF13">
    <property type="entry name" value="GLYCOGEN PHOSPHORYLASE"/>
    <property type="match status" value="1"/>
</dbReference>
<evidence type="ECO:0000256" key="1">
    <source>
        <dbReference type="ARBA" id="ARBA00001933"/>
    </source>
</evidence>
<name>A0A1I8FL52_9PLAT</name>
<keyword evidence="3 7" id="KW-0328">Glycosyltransferase</keyword>
<accession>A0A1I8FL52</accession>
<dbReference type="Proteomes" id="UP000095280">
    <property type="component" value="Unplaced"/>
</dbReference>
<keyword evidence="5 7" id="KW-0663">Pyridoxal phosphate</keyword>
<comment type="catalytic activity">
    <reaction evidence="7">
        <text>[(1-&gt;4)-alpha-D-glucosyl](n) + phosphate = [(1-&gt;4)-alpha-D-glucosyl](n-1) + alpha-D-glucose 1-phosphate</text>
        <dbReference type="Rhea" id="RHEA:41732"/>
        <dbReference type="Rhea" id="RHEA-COMP:9584"/>
        <dbReference type="Rhea" id="RHEA-COMP:9586"/>
        <dbReference type="ChEBI" id="CHEBI:15444"/>
        <dbReference type="ChEBI" id="CHEBI:43474"/>
        <dbReference type="ChEBI" id="CHEBI:58601"/>
        <dbReference type="EC" id="2.4.1.1"/>
    </reaction>
</comment>
<sequence>LNDTHPSLAIPELMRIFIDQEKLAWDAAWSICVATFAYTNHTILPEALERWPVQTLAKCLPRHLEIIYDINQRFLAYVSERYPGDMDRIRRMSLVEEDGCKRINMAYLCVVGSHAVNGVARIHSEPSSRSTFQGLLRAVARTIPDKTKRHHASAAGCCCANPGLSDLLSDKIGPAWITDLPTSLRQLTDFQTTSRPARAAVEVKRIHEYKRQLLNCLHVITCTTASVTTPSANSINNDPIVGNRLRVLFLENYRVSLAEKIFPSGGPVRADQHSRYGGVRHRQHEVHAQWRPHYRQQWTAPNVEMCEEMGRENMFVFASATGLRTHYASSPRAAPLSRHDSRRGVLAPPDNAGLFRDVFDMYHDRFMLLADYKDYIRAQDLADQAKWSRMCLLNIAAAGKFSSDRTISEYAKDIWNVDPHEAQFATRQHEADLLALHPAQHRCLVLHIATGLGKSTQAAAFLLEAASGSKQTPR</sequence>
<evidence type="ECO:0000256" key="6">
    <source>
        <dbReference type="ARBA" id="ARBA00023277"/>
    </source>
</evidence>
<comment type="similarity">
    <text evidence="2 7">Belongs to the glycogen phosphorylase family.</text>
</comment>
<organism evidence="8 9">
    <name type="scientific">Macrostomum lignano</name>
    <dbReference type="NCBI Taxonomy" id="282301"/>
    <lineage>
        <taxon>Eukaryota</taxon>
        <taxon>Metazoa</taxon>
        <taxon>Spiralia</taxon>
        <taxon>Lophotrochozoa</taxon>
        <taxon>Platyhelminthes</taxon>
        <taxon>Rhabditophora</taxon>
        <taxon>Macrostomorpha</taxon>
        <taxon>Macrostomida</taxon>
        <taxon>Macrostomidae</taxon>
        <taxon>Macrostomum</taxon>
    </lineage>
</organism>
<keyword evidence="4 7" id="KW-0808">Transferase</keyword>
<evidence type="ECO:0000256" key="3">
    <source>
        <dbReference type="ARBA" id="ARBA00022676"/>
    </source>
</evidence>
<comment type="cofactor">
    <cofactor evidence="1 7">
        <name>pyridoxal 5'-phosphate</name>
        <dbReference type="ChEBI" id="CHEBI:597326"/>
    </cofactor>
</comment>
<keyword evidence="6 7" id="KW-0119">Carbohydrate metabolism</keyword>
<dbReference type="GO" id="GO:0005737">
    <property type="term" value="C:cytoplasm"/>
    <property type="evidence" value="ECO:0007669"/>
    <property type="project" value="TreeGrafter"/>
</dbReference>
<dbReference type="EC" id="2.4.1.1" evidence="7"/>
<evidence type="ECO:0000256" key="7">
    <source>
        <dbReference type="RuleBase" id="RU000587"/>
    </source>
</evidence>
<dbReference type="InterPro" id="IPR000811">
    <property type="entry name" value="Glyco_trans_35"/>
</dbReference>
<evidence type="ECO:0000256" key="4">
    <source>
        <dbReference type="ARBA" id="ARBA00022679"/>
    </source>
</evidence>
<keyword evidence="8" id="KW-1185">Reference proteome</keyword>
<dbReference type="GO" id="GO:0008184">
    <property type="term" value="F:glycogen phosphorylase activity"/>
    <property type="evidence" value="ECO:0007669"/>
    <property type="project" value="InterPro"/>
</dbReference>
<evidence type="ECO:0000256" key="2">
    <source>
        <dbReference type="ARBA" id="ARBA00006047"/>
    </source>
</evidence>
<dbReference type="WBParaSite" id="maker-unitig_38486-snap-gene-0.1-mRNA-1">
    <property type="protein sequence ID" value="maker-unitig_38486-snap-gene-0.1-mRNA-1"/>
    <property type="gene ID" value="maker-unitig_38486-snap-gene-0.1"/>
</dbReference>
<dbReference type="Pfam" id="PF00343">
    <property type="entry name" value="Phosphorylase"/>
    <property type="match status" value="3"/>
</dbReference>
<comment type="function">
    <text evidence="7">Allosteric enzyme that catalyzes the rate-limiting step in glycogen catabolism, the phosphorolytic cleavage of glycogen to produce glucose-1-phosphate, and plays a central role in maintaining cellular and organismal glucose homeostasis.</text>
</comment>
<dbReference type="FunFam" id="3.40.50.2000:FF:000153">
    <property type="entry name" value="Alpha-1,4 glucan phosphorylase"/>
    <property type="match status" value="1"/>
</dbReference>
<evidence type="ECO:0000256" key="5">
    <source>
        <dbReference type="ARBA" id="ARBA00022898"/>
    </source>
</evidence>
<evidence type="ECO:0000313" key="8">
    <source>
        <dbReference type="Proteomes" id="UP000095280"/>
    </source>
</evidence>
<dbReference type="AlphaFoldDB" id="A0A1I8FL52"/>
<dbReference type="PANTHER" id="PTHR11468">
    <property type="entry name" value="GLYCOGEN PHOSPHORYLASE"/>
    <property type="match status" value="1"/>
</dbReference>
<dbReference type="GO" id="GO:0005980">
    <property type="term" value="P:glycogen catabolic process"/>
    <property type="evidence" value="ECO:0007669"/>
    <property type="project" value="TreeGrafter"/>
</dbReference>